<evidence type="ECO:0000256" key="2">
    <source>
        <dbReference type="ARBA" id="ARBA00022679"/>
    </source>
</evidence>
<dbReference type="EMBL" id="FNXT01001346">
    <property type="protein sequence ID" value="SZX78904.1"/>
    <property type="molecule type" value="Genomic_DNA"/>
</dbReference>
<evidence type="ECO:0000256" key="3">
    <source>
        <dbReference type="ARBA" id="ARBA00022741"/>
    </source>
</evidence>
<accession>A0A383WP14</accession>
<evidence type="ECO:0000256" key="1">
    <source>
        <dbReference type="ARBA" id="ARBA00022527"/>
    </source>
</evidence>
<dbReference type="AlphaFoldDB" id="A0A383WP14"/>
<feature type="binding site" evidence="7">
    <location>
        <position position="137"/>
    </location>
    <ligand>
        <name>ATP</name>
        <dbReference type="ChEBI" id="CHEBI:30616"/>
    </ligand>
</feature>
<evidence type="ECO:0000256" key="7">
    <source>
        <dbReference type="PIRSR" id="PIRSR630616-2"/>
    </source>
</evidence>
<evidence type="ECO:0000313" key="13">
    <source>
        <dbReference type="Proteomes" id="UP000256970"/>
    </source>
</evidence>
<dbReference type="EMBL" id="FNXT01001255">
    <property type="protein sequence ID" value="SZX76314.1"/>
    <property type="molecule type" value="Genomic_DNA"/>
</dbReference>
<reference evidence="12 13" key="1">
    <citation type="submission" date="2016-10" db="EMBL/GenBank/DDBJ databases">
        <authorList>
            <person name="Cai Z."/>
        </authorList>
    </citation>
    <scope>NUCLEOTIDE SEQUENCE [LARGE SCALE GENOMIC DNA]</scope>
</reference>
<feature type="signal peptide" evidence="9">
    <location>
        <begin position="1"/>
        <end position="27"/>
    </location>
</feature>
<keyword evidence="3 7" id="KW-0547">Nucleotide-binding</keyword>
<dbReference type="SUPFAM" id="SSF56112">
    <property type="entry name" value="Protein kinase-like (PK-like)"/>
    <property type="match status" value="1"/>
</dbReference>
<feature type="chain" id="PRO_5033361636" description="Protein kinase domain-containing protein" evidence="9">
    <location>
        <begin position="28"/>
        <end position="397"/>
    </location>
</feature>
<feature type="cross-link" description="Glycyl lysine isopeptide (Lys-Gly) (interchain with G-Cter in SUMO2)" evidence="8">
    <location>
        <position position="236"/>
    </location>
</feature>
<dbReference type="Gene3D" id="1.10.510.10">
    <property type="entry name" value="Transferase(Phosphotransferase) domain 1"/>
    <property type="match status" value="1"/>
</dbReference>
<feature type="binding site" evidence="7">
    <location>
        <begin position="187"/>
        <end position="189"/>
    </location>
    <ligand>
        <name>ATP</name>
        <dbReference type="ChEBI" id="CHEBI:30616"/>
    </ligand>
</feature>
<organism evidence="12 13">
    <name type="scientific">Tetradesmus obliquus</name>
    <name type="common">Green alga</name>
    <name type="synonym">Acutodesmus obliquus</name>
    <dbReference type="NCBI Taxonomy" id="3088"/>
    <lineage>
        <taxon>Eukaryota</taxon>
        <taxon>Viridiplantae</taxon>
        <taxon>Chlorophyta</taxon>
        <taxon>core chlorophytes</taxon>
        <taxon>Chlorophyceae</taxon>
        <taxon>CS clade</taxon>
        <taxon>Sphaeropleales</taxon>
        <taxon>Scenedesmaceae</taxon>
        <taxon>Tetradesmus</taxon>
    </lineage>
</organism>
<dbReference type="Pfam" id="PF00069">
    <property type="entry name" value="Pkinase"/>
    <property type="match status" value="1"/>
</dbReference>
<keyword evidence="9" id="KW-0732">Signal</keyword>
<sequence>MQMQQGLAGTQMLGMRALPSLLHVAAAQQHALAAATAAVHHQQQYQQPWQQQCLRSRCVCAAAALAEPLLEQQAADPYKPFFSSRAKIAEACVPWLKQSRTRSNLHKNFAFEELYEGDLSSVLIATCRANSEKVVVKAFKRDALERRLDLQQKVKQEWEVHASLRHPNIISAYLGMEDATGVKLFMEYAGDSDAYSFINAKQRLCLREDDARQLVADVLTALQYMHSQGIVHRDIKSENVFRTASGVWKLGDFGSSLRVGDERLLARQVLKLEGTFSFAAPEYISIWSAFTKAQLTAATSFKLDSWSVGALAYDVLCGRAPFAEREDISRDDEKYAILNKEPSYPGGLSYEAVSFMMQALEKNRQKRPSIAQLQAHPWFDGLAKQQQQQQQQQQAPQ</sequence>
<evidence type="ECO:0000256" key="8">
    <source>
        <dbReference type="PIRSR" id="PIRSR630616-3"/>
    </source>
</evidence>
<dbReference type="InterPro" id="IPR000719">
    <property type="entry name" value="Prot_kinase_dom"/>
</dbReference>
<evidence type="ECO:0000313" key="12">
    <source>
        <dbReference type="EMBL" id="SZX78904.1"/>
    </source>
</evidence>
<feature type="domain" description="Protein kinase" evidence="10">
    <location>
        <begin position="108"/>
        <end position="379"/>
    </location>
</feature>
<keyword evidence="4" id="KW-0418">Kinase</keyword>
<keyword evidence="13" id="KW-1185">Reference proteome</keyword>
<evidence type="ECO:0000256" key="4">
    <source>
        <dbReference type="ARBA" id="ARBA00022777"/>
    </source>
</evidence>
<dbReference type="GO" id="GO:0005524">
    <property type="term" value="F:ATP binding"/>
    <property type="evidence" value="ECO:0007669"/>
    <property type="project" value="UniProtKB-KW"/>
</dbReference>
<dbReference type="InterPro" id="IPR030616">
    <property type="entry name" value="Aur-like"/>
</dbReference>
<feature type="active site" description="Proton acceptor" evidence="6">
    <location>
        <position position="234"/>
    </location>
</feature>
<dbReference type="STRING" id="3088.A0A383WP14"/>
<evidence type="ECO:0000259" key="10">
    <source>
        <dbReference type="PROSITE" id="PS50011"/>
    </source>
</evidence>
<feature type="binding site" evidence="7">
    <location>
        <position position="252"/>
    </location>
    <ligand>
        <name>ATP</name>
        <dbReference type="ChEBI" id="CHEBI:30616"/>
    </ligand>
</feature>
<gene>
    <name evidence="11" type="ORF">BQ4739_LOCUS16704</name>
    <name evidence="12" type="ORF">BQ4739_LOCUS19204</name>
</gene>
<evidence type="ECO:0000256" key="9">
    <source>
        <dbReference type="SAM" id="SignalP"/>
    </source>
</evidence>
<dbReference type="InterPro" id="IPR011009">
    <property type="entry name" value="Kinase-like_dom_sf"/>
</dbReference>
<dbReference type="SMART" id="SM00220">
    <property type="entry name" value="S_TKc"/>
    <property type="match status" value="1"/>
</dbReference>
<dbReference type="PANTHER" id="PTHR24350">
    <property type="entry name" value="SERINE/THREONINE-PROTEIN KINASE IAL-RELATED"/>
    <property type="match status" value="1"/>
</dbReference>
<keyword evidence="1" id="KW-0723">Serine/threonine-protein kinase</keyword>
<dbReference type="PROSITE" id="PS50011">
    <property type="entry name" value="PROTEIN_KINASE_DOM"/>
    <property type="match status" value="1"/>
</dbReference>
<evidence type="ECO:0000256" key="6">
    <source>
        <dbReference type="PIRSR" id="PIRSR630616-1"/>
    </source>
</evidence>
<evidence type="ECO:0000256" key="5">
    <source>
        <dbReference type="ARBA" id="ARBA00022840"/>
    </source>
</evidence>
<evidence type="ECO:0000313" key="11">
    <source>
        <dbReference type="EMBL" id="SZX76314.1"/>
    </source>
</evidence>
<keyword evidence="2" id="KW-0808">Transferase</keyword>
<name>A0A383WP14_TETOB</name>
<dbReference type="GO" id="GO:0004674">
    <property type="term" value="F:protein serine/threonine kinase activity"/>
    <property type="evidence" value="ECO:0007669"/>
    <property type="project" value="UniProtKB-KW"/>
</dbReference>
<feature type="binding site" evidence="7">
    <location>
        <begin position="238"/>
        <end position="239"/>
    </location>
    <ligand>
        <name>ATP</name>
        <dbReference type="ChEBI" id="CHEBI:30616"/>
    </ligand>
</feature>
<keyword evidence="5 7" id="KW-0067">ATP-binding</keyword>
<proteinExistence type="predicted"/>
<protein>
    <recommendedName>
        <fullName evidence="10">Protein kinase domain-containing protein</fullName>
    </recommendedName>
</protein>
<dbReference type="Proteomes" id="UP000256970">
    <property type="component" value="Unassembled WGS sequence"/>
</dbReference>